<dbReference type="CDD" id="cd00093">
    <property type="entry name" value="HTH_XRE"/>
    <property type="match status" value="1"/>
</dbReference>
<keyword evidence="3" id="KW-1185">Reference proteome</keyword>
<dbReference type="EMBL" id="AHKH01000109">
    <property type="protein sequence ID" value="EHQ59690.1"/>
    <property type="molecule type" value="Genomic_DNA"/>
</dbReference>
<dbReference type="Gene3D" id="1.25.40.10">
    <property type="entry name" value="Tetratricopeptide repeat domain"/>
    <property type="match status" value="1"/>
</dbReference>
<dbReference type="SUPFAM" id="SSF47413">
    <property type="entry name" value="lambda repressor-like DNA-binding domains"/>
    <property type="match status" value="1"/>
</dbReference>
<evidence type="ECO:0000313" key="2">
    <source>
        <dbReference type="EMBL" id="EHQ59690.1"/>
    </source>
</evidence>
<dbReference type="InterPro" id="IPR010982">
    <property type="entry name" value="Lambda_DNA-bd_dom_sf"/>
</dbReference>
<dbReference type="InterPro" id="IPR001387">
    <property type="entry name" value="Cro/C1-type_HTH"/>
</dbReference>
<gene>
    <name evidence="2" type="ORF">PDENDC454_24138</name>
</gene>
<dbReference type="AlphaFoldDB" id="H3SMN4"/>
<reference evidence="2 3" key="1">
    <citation type="journal article" date="2012" name="J. Bacteriol.">
        <title>Genome Sequence of the Pattern-Forming Social Bacterium Paenibacillus dendritiformis C454 Chiral Morphotype.</title>
        <authorList>
            <person name="Sirota-Madi A."/>
            <person name="Olender T."/>
            <person name="Helman Y."/>
            <person name="Brainis I."/>
            <person name="Finkelshtein A."/>
            <person name="Roth D."/>
            <person name="Hagai E."/>
            <person name="Leshkowitz D."/>
            <person name="Brodsky L."/>
            <person name="Galatenko V."/>
            <person name="Nikolaev V."/>
            <person name="Gutnick D.L."/>
            <person name="Lancet D."/>
            <person name="Ben-Jacob E."/>
        </authorList>
    </citation>
    <scope>NUCLEOTIDE SEQUENCE [LARGE SCALE GENOMIC DNA]</scope>
    <source>
        <strain evidence="2 3">C454</strain>
    </source>
</reference>
<dbReference type="Gene3D" id="1.10.260.40">
    <property type="entry name" value="lambda repressor-like DNA-binding domains"/>
    <property type="match status" value="1"/>
</dbReference>
<dbReference type="PATRIC" id="fig|1131935.3.peg.5025"/>
<protein>
    <submittedName>
        <fullName evidence="2">DNA-binding protein</fullName>
    </submittedName>
</protein>
<accession>H3SMN4</accession>
<dbReference type="STRING" id="1131935.PDENDC454_24138"/>
<name>H3SMN4_9BACL</name>
<dbReference type="Pfam" id="PF01381">
    <property type="entry name" value="HTH_3"/>
    <property type="match status" value="1"/>
</dbReference>
<keyword evidence="2" id="KW-0238">DNA-binding</keyword>
<dbReference type="Proteomes" id="UP000003900">
    <property type="component" value="Unassembled WGS sequence"/>
</dbReference>
<dbReference type="SMART" id="SM00530">
    <property type="entry name" value="HTH_XRE"/>
    <property type="match status" value="1"/>
</dbReference>
<comment type="caution">
    <text evidence="2">The sequence shown here is derived from an EMBL/GenBank/DDBJ whole genome shotgun (WGS) entry which is preliminary data.</text>
</comment>
<dbReference type="InterPro" id="IPR011990">
    <property type="entry name" value="TPR-like_helical_dom_sf"/>
</dbReference>
<proteinExistence type="predicted"/>
<dbReference type="RefSeq" id="WP_006679310.1">
    <property type="nucleotide sequence ID" value="NZ_AHKH01000109.1"/>
</dbReference>
<feature type="domain" description="HTH cro/C1-type" evidence="1">
    <location>
        <begin position="15"/>
        <end position="70"/>
    </location>
</feature>
<dbReference type="PROSITE" id="PS50943">
    <property type="entry name" value="HTH_CROC1"/>
    <property type="match status" value="1"/>
</dbReference>
<dbReference type="OrthoDB" id="2508844at2"/>
<dbReference type="GO" id="GO:0003677">
    <property type="term" value="F:DNA binding"/>
    <property type="evidence" value="ECO:0007669"/>
    <property type="project" value="UniProtKB-KW"/>
</dbReference>
<organism evidence="2 3">
    <name type="scientific">Paenibacillus dendritiformis C454</name>
    <dbReference type="NCBI Taxonomy" id="1131935"/>
    <lineage>
        <taxon>Bacteria</taxon>
        <taxon>Bacillati</taxon>
        <taxon>Bacillota</taxon>
        <taxon>Bacilli</taxon>
        <taxon>Bacillales</taxon>
        <taxon>Paenibacillaceae</taxon>
        <taxon>Paenibacillus</taxon>
    </lineage>
</organism>
<evidence type="ECO:0000313" key="3">
    <source>
        <dbReference type="Proteomes" id="UP000003900"/>
    </source>
</evidence>
<evidence type="ECO:0000259" key="1">
    <source>
        <dbReference type="PROSITE" id="PS50943"/>
    </source>
</evidence>
<sequence length="429" mass="48565">MSTVAARPRSLGELIQYHRKKKEMSLSKLQEAVGVDKGSLSRIENGEVKRPDFQSILSIAGVLGIPHSDIVEQYIEIGHKSEVIYAILQNELATLEHPSLITKIAGKFLEAPNEDTLYLVGKLYRATDSINNDSIKLSLYGLILNYSRSHGIMPYIAKSMYQRYLIERNDFSRLKETYQTGKYILHYVDFLSSEERVCLYYKLGIHAYTLSNHYECIDYCKEVLKSGESQYKADALGVLIDAYFSIGAYKESELYLIQYKNFTYPQTKDNVILMDAFFNAKKGNVNQAIKQLESFLDTCRSASVIPATKQLLQLYLQLGNLEGAKVVLENDKATPAAVDERNPLVCATYADYLRVKGEYYLAAGDTGKGITNMVQSAFWYSKVDDAAKEKEVLNTAMHIHLTNNVSPQFTLELLSNYYQRIVKELGELA</sequence>